<evidence type="ECO:0000259" key="2">
    <source>
        <dbReference type="PROSITE" id="PS00662"/>
    </source>
</evidence>
<dbReference type="GO" id="GO:0016887">
    <property type="term" value="F:ATP hydrolysis activity"/>
    <property type="evidence" value="ECO:0007669"/>
    <property type="project" value="InterPro"/>
</dbReference>
<keyword evidence="4" id="KW-1185">Reference proteome</keyword>
<dbReference type="PROSITE" id="PS00662">
    <property type="entry name" value="T2SP_E"/>
    <property type="match status" value="1"/>
</dbReference>
<dbReference type="SMART" id="SM00382">
    <property type="entry name" value="AAA"/>
    <property type="match status" value="1"/>
</dbReference>
<dbReference type="Pfam" id="PF00437">
    <property type="entry name" value="T2SSE"/>
    <property type="match status" value="1"/>
</dbReference>
<dbReference type="PANTHER" id="PTHR30486">
    <property type="entry name" value="TWITCHING MOTILITY PROTEIN PILT"/>
    <property type="match status" value="1"/>
</dbReference>
<dbReference type="Gene3D" id="3.40.50.300">
    <property type="entry name" value="P-loop containing nucleotide triphosphate hydrolases"/>
    <property type="match status" value="1"/>
</dbReference>
<protein>
    <submittedName>
        <fullName evidence="3">Type IV pilus twitching motility protein PilT</fullName>
    </submittedName>
</protein>
<reference evidence="3" key="1">
    <citation type="submission" date="2022-07" db="EMBL/GenBank/DDBJ databases">
        <title>Enhanced cultured diversity of the mouse gut microbiota enables custom-made synthetic communities.</title>
        <authorList>
            <person name="Afrizal A."/>
        </authorList>
    </citation>
    <scope>NUCLEOTIDE SEQUENCE</scope>
    <source>
        <strain evidence="3">DSM 29482</strain>
    </source>
</reference>
<accession>A0A9X2MGT8</accession>
<dbReference type="CDD" id="cd01131">
    <property type="entry name" value="PilT"/>
    <property type="match status" value="1"/>
</dbReference>
<dbReference type="InterPro" id="IPR003593">
    <property type="entry name" value="AAA+_ATPase"/>
</dbReference>
<sequence length="349" mass="39066">MNFLKLVKYGIEEKASDIHLVADTFPIFRVNGELKKYGNRKLNSGDVEKIVKGLLDKKQLRKLYEEGDVDIAYSITDIGRFRINIFKQRGKLSLSLRIIPNNIPAMKELNIPDVVKKLISKSRGLILVTGPTGSGKSTTLASIINEINEKRNCHIITLEDPIEYVHKHKKSIINQREIGSDSISFNKGLRSALRQDPDVILVGEIRDLETISTVLTASETGHLVLSTLHTSGASKTIDRIIDVFPAQQQRQIKVQLASVIQGVISQQLLKSTEVNKRVAAFEIMIGTPAIRNLIREGKNYQIDTAIQTGKNYGMQTMDSSILDLYERMRISKETALNGSVNKDILAKYL</sequence>
<name>A0A9X2MGT8_9FIRM</name>
<dbReference type="InterPro" id="IPR050921">
    <property type="entry name" value="T4SS_GSP_E_ATPase"/>
</dbReference>
<organism evidence="3 4">
    <name type="scientific">Anaerosalibacter massiliensis</name>
    <dbReference type="NCBI Taxonomy" id="1347392"/>
    <lineage>
        <taxon>Bacteria</taxon>
        <taxon>Bacillati</taxon>
        <taxon>Bacillota</taxon>
        <taxon>Tissierellia</taxon>
        <taxon>Tissierellales</taxon>
        <taxon>Sporanaerobacteraceae</taxon>
        <taxon>Anaerosalibacter</taxon>
    </lineage>
</organism>
<dbReference type="EMBL" id="JANJZL010000001">
    <property type="protein sequence ID" value="MCR2042820.1"/>
    <property type="molecule type" value="Genomic_DNA"/>
</dbReference>
<dbReference type="NCBIfam" id="TIGR01420">
    <property type="entry name" value="pilT_fam"/>
    <property type="match status" value="1"/>
</dbReference>
<dbReference type="RefSeq" id="WP_042681621.1">
    <property type="nucleotide sequence ID" value="NZ_CABKTM010000043.1"/>
</dbReference>
<dbReference type="SUPFAM" id="SSF52540">
    <property type="entry name" value="P-loop containing nucleoside triphosphate hydrolases"/>
    <property type="match status" value="1"/>
</dbReference>
<dbReference type="OrthoDB" id="9808272at2"/>
<dbReference type="InterPro" id="IPR027417">
    <property type="entry name" value="P-loop_NTPase"/>
</dbReference>
<comment type="caution">
    <text evidence="3">The sequence shown here is derived from an EMBL/GenBank/DDBJ whole genome shotgun (WGS) entry which is preliminary data.</text>
</comment>
<dbReference type="InterPro" id="IPR001482">
    <property type="entry name" value="T2SS/T4SS_dom"/>
</dbReference>
<dbReference type="AlphaFoldDB" id="A0A9X2MGT8"/>
<gene>
    <name evidence="3" type="ORF">NSA23_01690</name>
</gene>
<dbReference type="InterPro" id="IPR006321">
    <property type="entry name" value="PilT/PilU"/>
</dbReference>
<dbReference type="GO" id="GO:0005524">
    <property type="term" value="F:ATP binding"/>
    <property type="evidence" value="ECO:0007669"/>
    <property type="project" value="InterPro"/>
</dbReference>
<feature type="domain" description="Bacterial type II secretion system protein E" evidence="2">
    <location>
        <begin position="193"/>
        <end position="207"/>
    </location>
</feature>
<evidence type="ECO:0000313" key="3">
    <source>
        <dbReference type="EMBL" id="MCR2042820.1"/>
    </source>
</evidence>
<evidence type="ECO:0000256" key="1">
    <source>
        <dbReference type="ARBA" id="ARBA00006611"/>
    </source>
</evidence>
<dbReference type="Gene3D" id="3.30.450.90">
    <property type="match status" value="1"/>
</dbReference>
<dbReference type="Proteomes" id="UP001142078">
    <property type="component" value="Unassembled WGS sequence"/>
</dbReference>
<proteinExistence type="inferred from homology"/>
<comment type="similarity">
    <text evidence="1">Belongs to the GSP E family.</text>
</comment>
<evidence type="ECO:0000313" key="4">
    <source>
        <dbReference type="Proteomes" id="UP001142078"/>
    </source>
</evidence>